<dbReference type="EMBL" id="PGTO01000014">
    <property type="protein sequence ID" value="RAU20985.1"/>
    <property type="molecule type" value="Genomic_DNA"/>
</dbReference>
<accession>A0A364NVQ6</accession>
<dbReference type="Pfam" id="PF01230">
    <property type="entry name" value="HIT"/>
    <property type="match status" value="1"/>
</dbReference>
<dbReference type="Proteomes" id="UP000251075">
    <property type="component" value="Unassembled WGS sequence"/>
</dbReference>
<feature type="domain" description="HIT" evidence="2">
    <location>
        <begin position="1"/>
        <end position="103"/>
    </location>
</feature>
<dbReference type="Gene3D" id="3.30.428.10">
    <property type="entry name" value="HIT-like"/>
    <property type="match status" value="1"/>
</dbReference>
<dbReference type="InterPro" id="IPR011146">
    <property type="entry name" value="HIT-like"/>
</dbReference>
<evidence type="ECO:0000313" key="4">
    <source>
        <dbReference type="Proteomes" id="UP000251075"/>
    </source>
</evidence>
<dbReference type="PROSITE" id="PS51084">
    <property type="entry name" value="HIT_2"/>
    <property type="match status" value="1"/>
</dbReference>
<gene>
    <name evidence="3" type="ORF">CU669_15480</name>
</gene>
<dbReference type="RefSeq" id="WP_112146318.1">
    <property type="nucleotide sequence ID" value="NZ_PGTO01000014.1"/>
</dbReference>
<name>A0A364NVQ6_9PROT</name>
<dbReference type="InterPro" id="IPR026026">
    <property type="entry name" value="HIT_Hint"/>
</dbReference>
<evidence type="ECO:0000256" key="1">
    <source>
        <dbReference type="PROSITE-ProRule" id="PRU00464"/>
    </source>
</evidence>
<reference evidence="3 4" key="1">
    <citation type="submission" date="2017-11" db="EMBL/GenBank/DDBJ databases">
        <title>Draft genome sequence of magnetotactic bacterium Magnetospirillum kuznetsovii LBB-42.</title>
        <authorList>
            <person name="Grouzdev D.S."/>
            <person name="Rysina M.S."/>
            <person name="Baslerov R.V."/>
            <person name="Koziaeva V."/>
        </authorList>
    </citation>
    <scope>NUCLEOTIDE SEQUENCE [LARGE SCALE GENOMIC DNA]</scope>
    <source>
        <strain evidence="3 4">LBB-42</strain>
    </source>
</reference>
<dbReference type="SUPFAM" id="SSF54197">
    <property type="entry name" value="HIT-like"/>
    <property type="match status" value="1"/>
</dbReference>
<comment type="caution">
    <text evidence="1">Lacks conserved residue(s) required for the propagation of feature annotation.</text>
</comment>
<dbReference type="OrthoDB" id="9799145at2"/>
<proteinExistence type="predicted"/>
<evidence type="ECO:0000313" key="3">
    <source>
        <dbReference type="EMBL" id="RAU20985.1"/>
    </source>
</evidence>
<protein>
    <submittedName>
        <fullName evidence="3">Diadenosine tetraphosphate hydrolase</fullName>
    </submittedName>
</protein>
<dbReference type="AlphaFoldDB" id="A0A364NVQ6"/>
<comment type="caution">
    <text evidence="3">The sequence shown here is derived from an EMBL/GenBank/DDBJ whole genome shotgun (WGS) entry which is preliminary data.</text>
</comment>
<dbReference type="GO" id="GO:0016787">
    <property type="term" value="F:hydrolase activity"/>
    <property type="evidence" value="ECO:0007669"/>
    <property type="project" value="UniProtKB-KW"/>
</dbReference>
<sequence>MFSLHPRLDADTQLIRDWPLCRVLLMKDANYPWLILVPRRAEISEITDLAPEVRATLMEEVARASSALRELLNPDRVNVAALGNMVPQLHVHVIARFATDPAWPKPVWGAVPAAAYEPEGLVGRITELRGALGD</sequence>
<keyword evidence="3" id="KW-0378">Hydrolase</keyword>
<evidence type="ECO:0000259" key="2">
    <source>
        <dbReference type="PROSITE" id="PS51084"/>
    </source>
</evidence>
<dbReference type="InterPro" id="IPR036265">
    <property type="entry name" value="HIT-like_sf"/>
</dbReference>
<organism evidence="3 4">
    <name type="scientific">Paramagnetospirillum kuznetsovii</name>
    <dbReference type="NCBI Taxonomy" id="2053833"/>
    <lineage>
        <taxon>Bacteria</taxon>
        <taxon>Pseudomonadati</taxon>
        <taxon>Pseudomonadota</taxon>
        <taxon>Alphaproteobacteria</taxon>
        <taxon>Rhodospirillales</taxon>
        <taxon>Magnetospirillaceae</taxon>
        <taxon>Paramagnetospirillum</taxon>
    </lineage>
</organism>
<keyword evidence="4" id="KW-1185">Reference proteome</keyword>
<dbReference type="PIRSF" id="PIRSF000714">
    <property type="entry name" value="HIT"/>
    <property type="match status" value="1"/>
</dbReference>